<proteinExistence type="predicted"/>
<evidence type="ECO:0000313" key="4">
    <source>
        <dbReference type="Proteomes" id="UP000515908"/>
    </source>
</evidence>
<dbReference type="Proteomes" id="UP000515908">
    <property type="component" value="Chromosome 05"/>
</dbReference>
<evidence type="ECO:0000313" key="3">
    <source>
        <dbReference type="EMBL" id="CAD2215756.1"/>
    </source>
</evidence>
<dbReference type="Gene3D" id="3.30.70.1230">
    <property type="entry name" value="Nucleotide cyclase"/>
    <property type="match status" value="1"/>
</dbReference>
<accession>A0A7G2C7N7</accession>
<dbReference type="InterPro" id="IPR029787">
    <property type="entry name" value="Nucleotide_cyclase"/>
</dbReference>
<reference evidence="3 4" key="1">
    <citation type="submission" date="2020-08" db="EMBL/GenBank/DDBJ databases">
        <authorList>
            <person name="Newling K."/>
            <person name="Davey J."/>
            <person name="Forrester S."/>
        </authorList>
    </citation>
    <scope>NUCLEOTIDE SEQUENCE [LARGE SCALE GENOMIC DNA]</scope>
    <source>
        <strain evidence="4">Crithidia deanei Carvalho (ATCC PRA-265)</strain>
    </source>
</reference>
<evidence type="ECO:0000256" key="2">
    <source>
        <dbReference type="SAM" id="MobiDB-lite"/>
    </source>
</evidence>
<dbReference type="EMBL" id="LR877149">
    <property type="protein sequence ID" value="CAD2215756.1"/>
    <property type="molecule type" value="Genomic_DNA"/>
</dbReference>
<dbReference type="AlphaFoldDB" id="A0A7G2C7N7"/>
<feature type="coiled-coil region" evidence="1">
    <location>
        <begin position="69"/>
        <end position="96"/>
    </location>
</feature>
<dbReference type="VEuPathDB" id="TriTrypDB:ADEAN_000321400"/>
<keyword evidence="1" id="KW-0175">Coiled coil</keyword>
<gene>
    <name evidence="3" type="ORF">ADEAN_000321400</name>
</gene>
<feature type="region of interest" description="Disordered" evidence="2">
    <location>
        <begin position="30"/>
        <end position="49"/>
    </location>
</feature>
<evidence type="ECO:0000256" key="1">
    <source>
        <dbReference type="SAM" id="Coils"/>
    </source>
</evidence>
<dbReference type="SUPFAM" id="SSF55073">
    <property type="entry name" value="Nucleotide cyclase"/>
    <property type="match status" value="1"/>
</dbReference>
<sequence>MAVVHSILPRPFAYRRTKMMADSLVQQKQKQNHQAMKSGVDVDKEEGADGVTARSTKAILFSREIQYERKVVEEMLNTQLRRMERAEAAAMLAEDAFVLHEKKGSGTAPPTSDAPGEEEGTLLTLTESPTNPFAELKNPYMFTTQLEEFYKKTANYSDSDSDSDGEKLAEDTQANKVRKTLCFMYCDVVGSASLVRELRNFMKDIREKRKAAHSLNDSLAGSDEEEEEDEDFITTRILTSVYEHYNYIAQSILHRHNGYVCATHGGTGYAVAFRSCKDALEAASNLLQAVNSESWPRCLRSLESSLYVKEILKQRLPQSDGAEGHRVDQKTGEHYTVLFNGPRPQISVHRSNQYTWNVIPPVKPKRAKRRPNHPSWPTRRYTSLARRWRRCTF</sequence>
<keyword evidence="4" id="KW-1185">Reference proteome</keyword>
<organism evidence="3 4">
    <name type="scientific">Angomonas deanei</name>
    <dbReference type="NCBI Taxonomy" id="59799"/>
    <lineage>
        <taxon>Eukaryota</taxon>
        <taxon>Discoba</taxon>
        <taxon>Euglenozoa</taxon>
        <taxon>Kinetoplastea</taxon>
        <taxon>Metakinetoplastina</taxon>
        <taxon>Trypanosomatida</taxon>
        <taxon>Trypanosomatidae</taxon>
        <taxon>Strigomonadinae</taxon>
        <taxon>Angomonas</taxon>
    </lineage>
</organism>
<name>A0A7G2C7N7_9TRYP</name>
<protein>
    <submittedName>
        <fullName evidence="3">Uncharacterized protein</fullName>
    </submittedName>
</protein>